<feature type="region of interest" description="Disordered" evidence="3">
    <location>
        <begin position="120"/>
        <end position="153"/>
    </location>
</feature>
<dbReference type="AlphaFoldDB" id="A0A4P9Y843"/>
<dbReference type="Proteomes" id="UP000267251">
    <property type="component" value="Unassembled WGS sequence"/>
</dbReference>
<proteinExistence type="inferred from homology"/>
<keyword evidence="2" id="KW-0698">rRNA processing</keyword>
<sequence length="153" mass="17184">MSAHPNQVLFAEGVRLILGSWTALNLAVEMDWSEDGLAEEKFEWLADDVIVDYFSKKGKSIDADEMDEILDQIMKDEFNTILEDDSTYHVGKQLVQLYTQIIQGNYSGIEALRAAKANKKSSAAQESLAGPQSASDDDDDDDDDEEEEEEREE</sequence>
<evidence type="ECO:0000313" key="4">
    <source>
        <dbReference type="EMBL" id="RKP15185.1"/>
    </source>
</evidence>
<evidence type="ECO:0000256" key="1">
    <source>
        <dbReference type="ARBA" id="ARBA00006524"/>
    </source>
</evidence>
<protein>
    <submittedName>
        <fullName evidence="4">Pre-rRNA-processing protein TSR2-domain-containing protein</fullName>
    </submittedName>
</protein>
<dbReference type="OrthoDB" id="263560at2759"/>
<accession>A0A4P9Y843</accession>
<evidence type="ECO:0000313" key="5">
    <source>
        <dbReference type="Proteomes" id="UP000267251"/>
    </source>
</evidence>
<evidence type="ECO:0000256" key="3">
    <source>
        <dbReference type="SAM" id="MobiDB-lite"/>
    </source>
</evidence>
<dbReference type="GO" id="GO:0006364">
    <property type="term" value="P:rRNA processing"/>
    <property type="evidence" value="ECO:0007669"/>
    <property type="project" value="UniProtKB-KW"/>
</dbReference>
<keyword evidence="5" id="KW-1185">Reference proteome</keyword>
<dbReference type="PANTHER" id="PTHR21250">
    <property type="entry name" value="PRE-RRNA-PROCESSING PROTEIN TSR2 HOMOLOG"/>
    <property type="match status" value="1"/>
</dbReference>
<dbReference type="Pfam" id="PF10273">
    <property type="entry name" value="WGG"/>
    <property type="match status" value="1"/>
</dbReference>
<dbReference type="InterPro" id="IPR019398">
    <property type="entry name" value="Pre-rRNA_process_TSR2"/>
</dbReference>
<dbReference type="EMBL" id="KZ987751">
    <property type="protein sequence ID" value="RKP15185.1"/>
    <property type="molecule type" value="Genomic_DNA"/>
</dbReference>
<gene>
    <name evidence="4" type="ORF">BJ684DRAFT_7414</name>
</gene>
<name>A0A4P9Y843_9FUNG</name>
<comment type="similarity">
    <text evidence="1">Belongs to the TSR2 family.</text>
</comment>
<evidence type="ECO:0000256" key="2">
    <source>
        <dbReference type="ARBA" id="ARBA00022552"/>
    </source>
</evidence>
<organism evidence="4 5">
    <name type="scientific">Piptocephalis cylindrospora</name>
    <dbReference type="NCBI Taxonomy" id="1907219"/>
    <lineage>
        <taxon>Eukaryota</taxon>
        <taxon>Fungi</taxon>
        <taxon>Fungi incertae sedis</taxon>
        <taxon>Zoopagomycota</taxon>
        <taxon>Zoopagomycotina</taxon>
        <taxon>Zoopagomycetes</taxon>
        <taxon>Zoopagales</taxon>
        <taxon>Piptocephalidaceae</taxon>
        <taxon>Piptocephalis</taxon>
    </lineage>
</organism>
<reference evidence="5" key="1">
    <citation type="journal article" date="2018" name="Nat. Microbiol.">
        <title>Leveraging single-cell genomics to expand the fungal tree of life.</title>
        <authorList>
            <person name="Ahrendt S.R."/>
            <person name="Quandt C.A."/>
            <person name="Ciobanu D."/>
            <person name="Clum A."/>
            <person name="Salamov A."/>
            <person name="Andreopoulos B."/>
            <person name="Cheng J.F."/>
            <person name="Woyke T."/>
            <person name="Pelin A."/>
            <person name="Henrissat B."/>
            <person name="Reynolds N.K."/>
            <person name="Benny G.L."/>
            <person name="Smith M.E."/>
            <person name="James T.Y."/>
            <person name="Grigoriev I.V."/>
        </authorList>
    </citation>
    <scope>NUCLEOTIDE SEQUENCE [LARGE SCALE GENOMIC DNA]</scope>
</reference>
<feature type="compositionally biased region" description="Acidic residues" evidence="3">
    <location>
        <begin position="135"/>
        <end position="153"/>
    </location>
</feature>